<dbReference type="AlphaFoldDB" id="A0A6B3LBP7"/>
<dbReference type="EMBL" id="CP066776">
    <property type="protein sequence ID" value="QQL44663.1"/>
    <property type="molecule type" value="Genomic_DNA"/>
</dbReference>
<keyword evidence="1" id="KW-0472">Membrane</keyword>
<evidence type="ECO:0000313" key="2">
    <source>
        <dbReference type="EMBL" id="QQL44663.1"/>
    </source>
</evidence>
<evidence type="ECO:0008006" key="4">
    <source>
        <dbReference type="Google" id="ProtNLM"/>
    </source>
</evidence>
<evidence type="ECO:0000313" key="3">
    <source>
        <dbReference type="Proteomes" id="UP000475117"/>
    </source>
</evidence>
<accession>A0A6B3LBP7</accession>
<name>A0A6B3LBP7_9BACT</name>
<dbReference type="KEGG" id="soa:G3M56_012350"/>
<sequence length="158" mass="17922">MMKQSTSSLAMVPKRNVLSRRQGVTVLEWLMLLGLVFGFGVVLVTGAMRAPMMKKAQQTRTELEEIERALLEGADEKNWQVGKEVEFDDLRPLIRKKFKRMLKEGRDPLGNAYGLFEVGSLPGVPDASYERFEEVVPDGFWTPYGPASEKRPALDRDF</sequence>
<organism evidence="2 3">
    <name type="scientific">Sulfuriroseicoccus oceanibius</name>
    <dbReference type="NCBI Taxonomy" id="2707525"/>
    <lineage>
        <taxon>Bacteria</taxon>
        <taxon>Pseudomonadati</taxon>
        <taxon>Verrucomicrobiota</taxon>
        <taxon>Verrucomicrobiia</taxon>
        <taxon>Verrucomicrobiales</taxon>
        <taxon>Verrucomicrobiaceae</taxon>
        <taxon>Sulfuriroseicoccus</taxon>
    </lineage>
</organism>
<dbReference type="Proteomes" id="UP000475117">
    <property type="component" value="Chromosome"/>
</dbReference>
<keyword evidence="3" id="KW-1185">Reference proteome</keyword>
<reference evidence="2 3" key="1">
    <citation type="submission" date="2020-12" db="EMBL/GenBank/DDBJ databases">
        <title>Sulforoseuscoccus oceanibium gen. nov., sp. nov., a representative of the phylum Verrucomicrobia with special cytoplasmic membrane, and proposal of Sulforoseuscoccusaceae fam. nov.</title>
        <authorList>
            <person name="Xi F."/>
        </authorList>
    </citation>
    <scope>NUCLEOTIDE SEQUENCE [LARGE SCALE GENOMIC DNA]</scope>
    <source>
        <strain evidence="2 3">T37</strain>
    </source>
</reference>
<proteinExistence type="predicted"/>
<keyword evidence="1" id="KW-0812">Transmembrane</keyword>
<gene>
    <name evidence="2" type="ORF">G3M56_012350</name>
</gene>
<dbReference type="RefSeq" id="WP_235203441.1">
    <property type="nucleotide sequence ID" value="NZ_CP066776.1"/>
</dbReference>
<keyword evidence="1" id="KW-1133">Transmembrane helix</keyword>
<evidence type="ECO:0000256" key="1">
    <source>
        <dbReference type="SAM" id="Phobius"/>
    </source>
</evidence>
<feature type="transmembrane region" description="Helical" evidence="1">
    <location>
        <begin position="29"/>
        <end position="50"/>
    </location>
</feature>
<protein>
    <recommendedName>
        <fullName evidence="4">Type II secretion system protein</fullName>
    </recommendedName>
</protein>